<sequence length="36" mass="4243">MKKHEPKYMVITKNERLIDSRLMDTFGAIYSPDSVQ</sequence>
<protein>
    <submittedName>
        <fullName evidence="1">Uncharacterized protein</fullName>
    </submittedName>
</protein>
<accession>G0JUC5</accession>
<dbReference type="HOGENOM" id="CLU_3354037_0_0_6"/>
<name>G0JUC5_9PROT</name>
<organism evidence="1 2">
    <name type="scientific">Acidithiobacillus ferrivorans SS3</name>
    <dbReference type="NCBI Taxonomy" id="743299"/>
    <lineage>
        <taxon>Bacteria</taxon>
        <taxon>Pseudomonadati</taxon>
        <taxon>Pseudomonadota</taxon>
        <taxon>Acidithiobacillia</taxon>
        <taxon>Acidithiobacillales</taxon>
        <taxon>Acidithiobacillaceae</taxon>
        <taxon>Acidithiobacillus</taxon>
    </lineage>
</organism>
<dbReference type="EMBL" id="CP002985">
    <property type="protein sequence ID" value="AEM49094.1"/>
    <property type="molecule type" value="Genomic_DNA"/>
</dbReference>
<reference evidence="1 2" key="1">
    <citation type="journal article" date="2011" name="J. Bacteriol.">
        <title>Draft genome of the psychrotolerant acidophile Acidithiobacillus ferrivorans SS3.</title>
        <authorList>
            <person name="Liljeqvist M."/>
            <person name="Valdes J."/>
            <person name="Holmes D.S."/>
            <person name="Dopson M."/>
        </authorList>
    </citation>
    <scope>NUCLEOTIDE SEQUENCE [LARGE SCALE GENOMIC DNA]</scope>
    <source>
        <strain evidence="1 2">SS3</strain>
    </source>
</reference>
<proteinExistence type="predicted"/>
<gene>
    <name evidence="1" type="ORF">Acife_3021</name>
</gene>
<dbReference type="KEGG" id="afi:Acife_3021"/>
<evidence type="ECO:0000313" key="1">
    <source>
        <dbReference type="EMBL" id="AEM49094.1"/>
    </source>
</evidence>
<dbReference type="Proteomes" id="UP000009220">
    <property type="component" value="Chromosome"/>
</dbReference>
<dbReference type="AlphaFoldDB" id="G0JUC5"/>
<evidence type="ECO:0000313" key="2">
    <source>
        <dbReference type="Proteomes" id="UP000009220"/>
    </source>
</evidence>